<feature type="domain" description="NAD-glutamate dehydrogenase ACT3" evidence="7">
    <location>
        <begin position="571"/>
        <end position="644"/>
    </location>
</feature>
<feature type="domain" description="NAD-specific glutamate dehydrogenase C-terminal" evidence="4">
    <location>
        <begin position="1298"/>
        <end position="1634"/>
    </location>
</feature>
<dbReference type="Pfam" id="PF21078">
    <property type="entry name" value="GDH_HM3"/>
    <property type="match status" value="1"/>
</dbReference>
<dbReference type="GO" id="GO:0004352">
    <property type="term" value="F:glutamate dehydrogenase (NAD+) activity"/>
    <property type="evidence" value="ECO:0007669"/>
    <property type="project" value="InterPro"/>
</dbReference>
<dbReference type="PATRIC" id="fig|465721.4.peg.532"/>
<feature type="coiled-coil region" evidence="2">
    <location>
        <begin position="178"/>
        <end position="205"/>
    </location>
</feature>
<name>A0A127F8X7_STEDE</name>
<dbReference type="Pfam" id="PF21074">
    <property type="entry name" value="GDH_C"/>
    <property type="match status" value="1"/>
</dbReference>
<evidence type="ECO:0000313" key="9">
    <source>
        <dbReference type="Proteomes" id="UP000070250"/>
    </source>
</evidence>
<dbReference type="Pfam" id="PF21073">
    <property type="entry name" value="GDH_HM1"/>
    <property type="match status" value="1"/>
</dbReference>
<dbReference type="InterPro" id="IPR024727">
    <property type="entry name" value="NAD_Glu_DH_N_ACT1"/>
</dbReference>
<evidence type="ECO:0000259" key="6">
    <source>
        <dbReference type="Pfam" id="PF21076"/>
    </source>
</evidence>
<dbReference type="InterPro" id="IPR048381">
    <property type="entry name" value="GDH_C"/>
</dbReference>
<proteinExistence type="predicted"/>
<dbReference type="Pfam" id="PF21076">
    <property type="entry name" value="GDH_ACT2"/>
    <property type="match status" value="1"/>
</dbReference>
<protein>
    <submittedName>
        <fullName evidence="8">Uncharacterized protein</fullName>
    </submittedName>
</protein>
<dbReference type="EMBL" id="CP011971">
    <property type="protein sequence ID" value="AMN45989.1"/>
    <property type="molecule type" value="Genomic_DNA"/>
</dbReference>
<dbReference type="Pfam" id="PF21079">
    <property type="entry name" value="GDH_HM2"/>
    <property type="match status" value="1"/>
</dbReference>
<dbReference type="SUPFAM" id="SSF53223">
    <property type="entry name" value="Aminoacid dehydrogenase-like, N-terminal domain"/>
    <property type="match status" value="1"/>
</dbReference>
<dbReference type="PIRSF" id="PIRSF036761">
    <property type="entry name" value="GDH_Mll4104"/>
    <property type="match status" value="1"/>
</dbReference>
<dbReference type="InterPro" id="IPR049062">
    <property type="entry name" value="NAD_Glu_DH_ACT2"/>
</dbReference>
<dbReference type="KEGG" id="sdf:ACG33_02450"/>
<dbReference type="InterPro" id="IPR049058">
    <property type="entry name" value="NAD_Glu_DH_HM2"/>
</dbReference>
<evidence type="ECO:0000259" key="3">
    <source>
        <dbReference type="Pfam" id="PF05088"/>
    </source>
</evidence>
<evidence type="ECO:0000256" key="1">
    <source>
        <dbReference type="ARBA" id="ARBA00023002"/>
    </source>
</evidence>
<dbReference type="InterPro" id="IPR046346">
    <property type="entry name" value="Aminoacid_DH-like_N_sf"/>
</dbReference>
<evidence type="ECO:0000259" key="5">
    <source>
        <dbReference type="Pfam" id="PF21075"/>
    </source>
</evidence>
<dbReference type="Pfam" id="PF21077">
    <property type="entry name" value="GDH_ACT3"/>
    <property type="match status" value="1"/>
</dbReference>
<evidence type="ECO:0000313" key="8">
    <source>
        <dbReference type="EMBL" id="AMN45989.1"/>
    </source>
</evidence>
<evidence type="ECO:0000259" key="7">
    <source>
        <dbReference type="Pfam" id="PF21077"/>
    </source>
</evidence>
<organism evidence="8 9">
    <name type="scientific">Steroidobacter denitrificans</name>
    <dbReference type="NCBI Taxonomy" id="465721"/>
    <lineage>
        <taxon>Bacteria</taxon>
        <taxon>Pseudomonadati</taxon>
        <taxon>Pseudomonadota</taxon>
        <taxon>Gammaproteobacteria</taxon>
        <taxon>Steroidobacterales</taxon>
        <taxon>Steroidobacteraceae</taxon>
        <taxon>Steroidobacter</taxon>
    </lineage>
</organism>
<dbReference type="Pfam" id="PF05088">
    <property type="entry name" value="Bac_GDH_CD"/>
    <property type="match status" value="1"/>
</dbReference>
<dbReference type="GO" id="GO:0004069">
    <property type="term" value="F:L-aspartate:2-oxoglutarate aminotransferase activity"/>
    <property type="evidence" value="ECO:0007669"/>
    <property type="project" value="InterPro"/>
</dbReference>
<dbReference type="InterPro" id="IPR049056">
    <property type="entry name" value="NAD_Glu_DH_HM3"/>
</dbReference>
<dbReference type="InterPro" id="IPR007780">
    <property type="entry name" value="NAD_Glu_DH_bac"/>
</dbReference>
<keyword evidence="1" id="KW-0560">Oxidoreductase</keyword>
<dbReference type="Pfam" id="PF21075">
    <property type="entry name" value="GDH_ACT1"/>
    <property type="match status" value="1"/>
</dbReference>
<keyword evidence="2" id="KW-0175">Coiled coil</keyword>
<dbReference type="STRING" id="465721.ACG33_02450"/>
<feature type="domain" description="NAD-glutamate dehydrogenase ACT2" evidence="6">
    <location>
        <begin position="420"/>
        <end position="509"/>
    </location>
</feature>
<dbReference type="SUPFAM" id="SSF51735">
    <property type="entry name" value="NAD(P)-binding Rossmann-fold domains"/>
    <property type="match status" value="1"/>
</dbReference>
<dbReference type="Gene3D" id="3.40.50.720">
    <property type="entry name" value="NAD(P)-binding Rossmann-like Domain"/>
    <property type="match status" value="1"/>
</dbReference>
<gene>
    <name evidence="8" type="ORF">ACG33_02450</name>
</gene>
<dbReference type="InterPro" id="IPR049064">
    <property type="entry name" value="NAD_Glu_DH_ACT3"/>
</dbReference>
<reference evidence="8 9" key="1">
    <citation type="submission" date="2015-06" db="EMBL/GenBank/DDBJ databases">
        <title>A Comprehensive Approach to Explore the Metabolic and Phylogenetic Diversity of Bacterial Steroid Degradation in the Environment: Testosterone as an Example.</title>
        <authorList>
            <person name="Yang F.-C."/>
            <person name="Chen Y.-L."/>
            <person name="Yu C.-P."/>
            <person name="Tang S.-L."/>
            <person name="Wang P.-H."/>
            <person name="Ismail W."/>
            <person name="Wang C.-H."/>
            <person name="Yang C.-Y."/>
            <person name="Chiang Y.-R."/>
        </authorList>
    </citation>
    <scope>NUCLEOTIDE SEQUENCE [LARGE SCALE GENOMIC DNA]</scope>
    <source>
        <strain evidence="8 9">DSM 18526</strain>
    </source>
</reference>
<dbReference type="PANTHER" id="PTHR43403">
    <property type="entry name" value="NAD-SPECIFIC GLUTAMATE DEHYDROGENASE"/>
    <property type="match status" value="1"/>
</dbReference>
<dbReference type="InterPro" id="IPR036291">
    <property type="entry name" value="NAD(P)-bd_dom_sf"/>
</dbReference>
<sequence>MAAAARRLSKRSDPLNSQAFIRQYYRGVAEEDLAEHPDERLAAAALAHERFAGIRRPGQTLVRVYNTDPAVPGTEHYTIVETTLEDMPFLVDSLSMVLTQAGLAIHLTVHPVLMVCRDHNGRLVELADTATGASGGVTDTPQAGAGRSGIRLRARSPSSRRVAGRTIRESWQHIRIDRIEDAKQLRELERKIQRTLQDVRLAVTDWKPMRERALNIAGQLEQQSVPVPSGELGEIKAMLEWMADDNFTFLGYREYRLRRGRSEDLLEPLPQTGLGILRARPGVKLTATPLRGELRKSAREAELLIVTKANALSTVHRASRLDYVGLKTFDSAGRVTGERRFLGLFTSTLYRSSPRDIPLLRHKIERILNHFALDPASHDGKAVAYVLETYPRDELFQAGIASLTRTVRGIVNLYERQQVRVFLRRDTFNRFYSALILVPRDRYDTQVRERMETLIKEHLHATSIESQVRLSESALARVHMIIRLPDKGVPRIDADALEKLIERTVRTWTDELDDALIDKHGEIRGRQLATSFRSAFPAAYEEDVPVALAVDDIMQVNEVIVDPELVPMRMTADPRPDAPRSIIHLRLFCSNEQIPLSQTLPILENMGFFVLSERPYLISVPGAQPIWLQDVEMQRRDGRPFDMARPTKTSVTSTLAKAEAPDHRVTEAFSAVRNGLVENDGFNRLVVITDLNWRQASVLRAYCRFVLQTGTSFSQAYMEQVLCANAPIARLLWEIFAAQFDPALPMPQRRRIIARLQRELAQRLDGVSSLDEDRILRRFAGAIQATLRTNYFQFDAQGRHKPWLALKLDSRNIPELPQPHPAFEIFVYSPRVEGVHLRMGLVARGGIRWSDRREDFRTEVLGLMKAQNVKNTLIVPVGAKGGFVPKRIPASASREESQREGIECYRMFIRALLDVTDNILDGRIVPPAQLVRRDGDDPYLVVAADKGTASFSDIANGISAEYGFWLGDAFASGGSVGYDHKRMGITARGGWECVKRHFREIGIDVQSQPFTAIGIGDMAGDVFGNGMLRSPHTRLQAAFNHLHIFIDPDPDPAVSFAERKRLFRLPRSSWEDYDPKLISKGGGVFSRNAKSIQLSAEAQAMLGVQQDTFSPPELIRAILSMPADLLWNGGIGTYVKAAGENNADVGDRANDAVRVDGADLRCRIVGEGGNLGFTQRGRIEYAQAGGRINTDFVDNSAGVDCSDHEVNIKILLNNLPARIMTLSRRNKLLTDMTDEVAALVLRDNYLQSQALSMLESRASKDLLEHEHTIRALETSGLLNRSLEFLPSTEEIGERRKTGRGLTRPELAILLSYAKMALYSLLIDSDVPEDPYLAHELDRYFPALMQRRLQTHLGKHRLRREIIATATTNSMVNRMGATFARRAQEDTGADAATVVRAYAIAREALDMRKTWGQIEALDTRVDAATQYEMMFETTQLLQFCTYWLIHQHAHRLDIEQQVSRLHDGLAALDVILPRVLSGIDQADFEARYARYREAKAPDILGRRIAILAALRSGPDLVEIAQQARLPVESAAIAYFGVGTALSLDWIRQQIETLDVDGHWQAIARSTLRNDIYNLQRTLCMQVLKHSRKGTPRQALAAWLAGHQQTIEYLHRTLADMRTLPAMDFATLSVALQAVRRTAEG</sequence>
<feature type="domain" description="NAD-glutamate dehydrogenase N-terminal ACT1" evidence="5">
    <location>
        <begin position="20"/>
        <end position="192"/>
    </location>
</feature>
<dbReference type="InterPro" id="IPR049059">
    <property type="entry name" value="NAD_Glu_DH_HM1"/>
</dbReference>
<feature type="domain" description="NAD-glutamate dehydrogenase catalytic" evidence="3">
    <location>
        <begin position="760"/>
        <end position="1253"/>
    </location>
</feature>
<dbReference type="InterPro" id="IPR028971">
    <property type="entry name" value="NAD-GDH_cat"/>
</dbReference>
<dbReference type="GO" id="GO:0006538">
    <property type="term" value="P:L-glutamate catabolic process"/>
    <property type="evidence" value="ECO:0007669"/>
    <property type="project" value="InterPro"/>
</dbReference>
<accession>A0A127F8X7</accession>
<dbReference type="PANTHER" id="PTHR43403:SF1">
    <property type="entry name" value="NAD-SPECIFIC GLUTAMATE DEHYDROGENASE"/>
    <property type="match status" value="1"/>
</dbReference>
<dbReference type="Proteomes" id="UP000070250">
    <property type="component" value="Chromosome"/>
</dbReference>
<keyword evidence="9" id="KW-1185">Reference proteome</keyword>
<evidence type="ECO:0000256" key="2">
    <source>
        <dbReference type="SAM" id="Coils"/>
    </source>
</evidence>
<evidence type="ECO:0000259" key="4">
    <source>
        <dbReference type="Pfam" id="PF21074"/>
    </source>
</evidence>